<evidence type="ECO:0000256" key="1">
    <source>
        <dbReference type="SAM" id="Phobius"/>
    </source>
</evidence>
<feature type="transmembrane region" description="Helical" evidence="1">
    <location>
        <begin position="21"/>
        <end position="41"/>
    </location>
</feature>
<comment type="caution">
    <text evidence="2">The sequence shown here is derived from an EMBL/GenBank/DDBJ whole genome shotgun (WGS) entry which is preliminary data.</text>
</comment>
<feature type="transmembrane region" description="Helical" evidence="1">
    <location>
        <begin position="164"/>
        <end position="183"/>
    </location>
</feature>
<protein>
    <submittedName>
        <fullName evidence="2">Uncharacterized protein</fullName>
    </submittedName>
</protein>
<feature type="transmembrane region" description="Helical" evidence="1">
    <location>
        <begin position="132"/>
        <end position="152"/>
    </location>
</feature>
<organism evidence="2 3">
    <name type="scientific">Actinoplanes cyaneus</name>
    <dbReference type="NCBI Taxonomy" id="52696"/>
    <lineage>
        <taxon>Bacteria</taxon>
        <taxon>Bacillati</taxon>
        <taxon>Actinomycetota</taxon>
        <taxon>Actinomycetes</taxon>
        <taxon>Micromonosporales</taxon>
        <taxon>Micromonosporaceae</taxon>
        <taxon>Actinoplanes</taxon>
    </lineage>
</organism>
<feature type="transmembrane region" description="Helical" evidence="1">
    <location>
        <begin position="71"/>
        <end position="89"/>
    </location>
</feature>
<accession>A0A919M4G4</accession>
<dbReference type="EMBL" id="BOMH01000016">
    <property type="protein sequence ID" value="GID64178.1"/>
    <property type="molecule type" value="Genomic_DNA"/>
</dbReference>
<keyword evidence="3" id="KW-1185">Reference proteome</keyword>
<feature type="transmembrane region" description="Helical" evidence="1">
    <location>
        <begin position="47"/>
        <end position="64"/>
    </location>
</feature>
<gene>
    <name evidence="2" type="ORF">Acy02nite_20590</name>
</gene>
<feature type="transmembrane region" description="Helical" evidence="1">
    <location>
        <begin position="95"/>
        <end position="120"/>
    </location>
</feature>
<proteinExistence type="predicted"/>
<name>A0A919M4G4_9ACTN</name>
<keyword evidence="1" id="KW-0472">Membrane</keyword>
<keyword evidence="1" id="KW-1133">Transmembrane helix</keyword>
<keyword evidence="1" id="KW-0812">Transmembrane</keyword>
<dbReference type="AlphaFoldDB" id="A0A919M4G4"/>
<sequence>MLTGLLRRLSRIPTVVRRATVVPVTVRCGIALAGVLAMTVAWPTALLASQFVVPLLVIAVWPAFAPRGRGATFAALIAVAGWIVDTAGYDSRIALWRVVSLATLLYLGHTLTALAAVLPYDAVVNLDVPGLWIGRALIVVLISAVLTVLALGLTEDLGGDAFQLATLAGLAAATGVTVILVRLTRRT</sequence>
<dbReference type="Proteomes" id="UP000619479">
    <property type="component" value="Unassembled WGS sequence"/>
</dbReference>
<evidence type="ECO:0000313" key="2">
    <source>
        <dbReference type="EMBL" id="GID64178.1"/>
    </source>
</evidence>
<evidence type="ECO:0000313" key="3">
    <source>
        <dbReference type="Proteomes" id="UP000619479"/>
    </source>
</evidence>
<reference evidence="2" key="1">
    <citation type="submission" date="2021-01" db="EMBL/GenBank/DDBJ databases">
        <title>Whole genome shotgun sequence of Actinoplanes cyaneus NBRC 14990.</title>
        <authorList>
            <person name="Komaki H."/>
            <person name="Tamura T."/>
        </authorList>
    </citation>
    <scope>NUCLEOTIDE SEQUENCE</scope>
    <source>
        <strain evidence="2">NBRC 14990</strain>
    </source>
</reference>
<dbReference type="RefSeq" id="WP_203739697.1">
    <property type="nucleotide sequence ID" value="NZ_BAAAUC010000026.1"/>
</dbReference>